<sequence>MAMQYSASVFVLAVCIAAVTGDGGLPPAGTPLCSDQVYTAADSFAADIDLVLRDLPGLDSEFLPTIDVNVYSPDHHHPVAYGQRICTDAAVVCEPCFEDAHSALMSDCRNNHKAGGQVTLKSCFMRRGGDGSDTDSSEELEGLPGGTYCVWNPKKGPDDDSGGRKEELETAPEIRKKSKSTGYDSKRWKFRDLLYRSHSDGKDSFVFLAPKKTAAAGGGDKIKGRRLQFWVRRLQFQSNGYNSRGDSNCDPFQIRLFFLFPP</sequence>
<comment type="caution">
    <text evidence="3">The sequence shown here is derived from an EMBL/GenBank/DDBJ whole genome shotgun (WGS) entry which is preliminary data.</text>
</comment>
<evidence type="ECO:0000313" key="3">
    <source>
        <dbReference type="EMBL" id="CAI0411330.1"/>
    </source>
</evidence>
<organism evidence="3 4">
    <name type="scientific">Linum tenue</name>
    <dbReference type="NCBI Taxonomy" id="586396"/>
    <lineage>
        <taxon>Eukaryota</taxon>
        <taxon>Viridiplantae</taxon>
        <taxon>Streptophyta</taxon>
        <taxon>Embryophyta</taxon>
        <taxon>Tracheophyta</taxon>
        <taxon>Spermatophyta</taxon>
        <taxon>Magnoliopsida</taxon>
        <taxon>eudicotyledons</taxon>
        <taxon>Gunneridae</taxon>
        <taxon>Pentapetalae</taxon>
        <taxon>rosids</taxon>
        <taxon>fabids</taxon>
        <taxon>Malpighiales</taxon>
        <taxon>Linaceae</taxon>
        <taxon>Linum</taxon>
    </lineage>
</organism>
<feature type="region of interest" description="Disordered" evidence="1">
    <location>
        <begin position="151"/>
        <end position="178"/>
    </location>
</feature>
<keyword evidence="2" id="KW-0732">Signal</keyword>
<dbReference type="PANTHER" id="PTHR33095">
    <property type="entry name" value="OS07G0619500 PROTEIN"/>
    <property type="match status" value="1"/>
</dbReference>
<dbReference type="Pfam" id="PF07816">
    <property type="entry name" value="DUF1645"/>
    <property type="match status" value="1"/>
</dbReference>
<accession>A0AAV0JQP7</accession>
<evidence type="ECO:0008006" key="5">
    <source>
        <dbReference type="Google" id="ProtNLM"/>
    </source>
</evidence>
<dbReference type="AlphaFoldDB" id="A0AAV0JQP7"/>
<keyword evidence="4" id="KW-1185">Reference proteome</keyword>
<evidence type="ECO:0000256" key="2">
    <source>
        <dbReference type="SAM" id="SignalP"/>
    </source>
</evidence>
<feature type="signal peptide" evidence="2">
    <location>
        <begin position="1"/>
        <end position="21"/>
    </location>
</feature>
<gene>
    <name evidence="3" type="ORF">LITE_LOCUS15113</name>
</gene>
<feature type="chain" id="PRO_5043381697" description="Gnk2-homologous domain-containing protein" evidence="2">
    <location>
        <begin position="22"/>
        <end position="262"/>
    </location>
</feature>
<reference evidence="3" key="1">
    <citation type="submission" date="2022-08" db="EMBL/GenBank/DDBJ databases">
        <authorList>
            <person name="Gutierrez-Valencia J."/>
        </authorList>
    </citation>
    <scope>NUCLEOTIDE SEQUENCE</scope>
</reference>
<proteinExistence type="predicted"/>
<dbReference type="InterPro" id="IPR012442">
    <property type="entry name" value="DUF1645_plant"/>
</dbReference>
<dbReference type="EMBL" id="CAMGYJ010000005">
    <property type="protein sequence ID" value="CAI0411330.1"/>
    <property type="molecule type" value="Genomic_DNA"/>
</dbReference>
<evidence type="ECO:0000256" key="1">
    <source>
        <dbReference type="SAM" id="MobiDB-lite"/>
    </source>
</evidence>
<dbReference type="Proteomes" id="UP001154282">
    <property type="component" value="Unassembled WGS sequence"/>
</dbReference>
<feature type="compositionally biased region" description="Basic and acidic residues" evidence="1">
    <location>
        <begin position="155"/>
        <end position="175"/>
    </location>
</feature>
<dbReference type="PANTHER" id="PTHR33095:SF127">
    <property type="entry name" value="OS05G0578100 PROTEIN"/>
    <property type="match status" value="1"/>
</dbReference>
<protein>
    <recommendedName>
        <fullName evidence="5">Gnk2-homologous domain-containing protein</fullName>
    </recommendedName>
</protein>
<evidence type="ECO:0000313" key="4">
    <source>
        <dbReference type="Proteomes" id="UP001154282"/>
    </source>
</evidence>
<name>A0AAV0JQP7_9ROSI</name>